<proteinExistence type="predicted"/>
<name>A0AA38ZRF6_VITRO</name>
<accession>A0AA38ZRF6</accession>
<dbReference type="Proteomes" id="UP001168098">
    <property type="component" value="Unassembled WGS sequence"/>
</dbReference>
<protein>
    <submittedName>
        <fullName evidence="1">Uncharacterized protein</fullName>
    </submittedName>
</protein>
<dbReference type="EMBL" id="JARBHA010000009">
    <property type="protein sequence ID" value="KAJ9693028.1"/>
    <property type="molecule type" value="Genomic_DNA"/>
</dbReference>
<comment type="caution">
    <text evidence="1">The sequence shown here is derived from an EMBL/GenBank/DDBJ whole genome shotgun (WGS) entry which is preliminary data.</text>
</comment>
<gene>
    <name evidence="1" type="ORF">PVL29_011942</name>
</gene>
<dbReference type="Gene3D" id="3.30.465.10">
    <property type="match status" value="1"/>
</dbReference>
<reference evidence="1 2" key="1">
    <citation type="journal article" date="2023" name="BMC Biotechnol.">
        <title>Vitis rotundifolia cv Carlos genome sequencing.</title>
        <authorList>
            <person name="Huff M."/>
            <person name="Hulse-Kemp A."/>
            <person name="Scheffler B."/>
            <person name="Youngblood R."/>
            <person name="Simpson S."/>
            <person name="Babiker E."/>
            <person name="Staton M."/>
        </authorList>
    </citation>
    <scope>NUCLEOTIDE SEQUENCE [LARGE SCALE GENOMIC DNA]</scope>
    <source>
        <tissue evidence="1">Leaf</tissue>
    </source>
</reference>
<evidence type="ECO:0000313" key="2">
    <source>
        <dbReference type="Proteomes" id="UP001168098"/>
    </source>
</evidence>
<evidence type="ECO:0000313" key="1">
    <source>
        <dbReference type="EMBL" id="KAJ9693028.1"/>
    </source>
</evidence>
<dbReference type="InterPro" id="IPR016169">
    <property type="entry name" value="FAD-bd_PCMH_sub2"/>
</dbReference>
<keyword evidence="2" id="KW-1185">Reference proteome</keyword>
<sequence>MDLDAPRGRTQGASYGKSPMSILCIGQALIQAKGFTQFSVMSPTYRGSGLSFGGIGSLDDIIESFRLHAAGGSKDLFCSSQGPKKMVHTGKTLCADVSGGELWINILHKFPKHGLASKSWADYLPLTERVKKGSRTNLQLDSRYIYLFVAFKLKALCDSSPFLTTQLWLRLAKMMISPLRGVFQSRCCAQLFR</sequence>
<organism evidence="1 2">
    <name type="scientific">Vitis rotundifolia</name>
    <name type="common">Muscadine grape</name>
    <dbReference type="NCBI Taxonomy" id="103349"/>
    <lineage>
        <taxon>Eukaryota</taxon>
        <taxon>Viridiplantae</taxon>
        <taxon>Streptophyta</taxon>
        <taxon>Embryophyta</taxon>
        <taxon>Tracheophyta</taxon>
        <taxon>Spermatophyta</taxon>
        <taxon>Magnoliopsida</taxon>
        <taxon>eudicotyledons</taxon>
        <taxon>Gunneridae</taxon>
        <taxon>Pentapetalae</taxon>
        <taxon>rosids</taxon>
        <taxon>Vitales</taxon>
        <taxon>Vitaceae</taxon>
        <taxon>Viteae</taxon>
        <taxon>Vitis</taxon>
    </lineage>
</organism>
<dbReference type="AlphaFoldDB" id="A0AA38ZRF6"/>